<evidence type="ECO:0000256" key="1">
    <source>
        <dbReference type="ARBA" id="ARBA00022741"/>
    </source>
</evidence>
<dbReference type="PIRSF" id="PIRSF006230">
    <property type="entry name" value="MG442"/>
    <property type="match status" value="1"/>
</dbReference>
<dbReference type="CDD" id="cd01859">
    <property type="entry name" value="MJ1464"/>
    <property type="match status" value="1"/>
</dbReference>
<keyword evidence="1 3" id="KW-0547">Nucleotide-binding</keyword>
<accession>A0A371R1U6</accession>
<evidence type="ECO:0000313" key="6">
    <source>
        <dbReference type="EMBL" id="RFA97492.1"/>
    </source>
</evidence>
<dbReference type="InterPro" id="IPR016478">
    <property type="entry name" value="GTPase_MTG1"/>
</dbReference>
<dbReference type="InterPro" id="IPR027417">
    <property type="entry name" value="P-loop_NTPase"/>
</dbReference>
<keyword evidence="2 3" id="KW-0342">GTP-binding</keyword>
<dbReference type="SUPFAM" id="SSF52540">
    <property type="entry name" value="P-loop containing nucleoside triphosphate hydrolases"/>
    <property type="match status" value="1"/>
</dbReference>
<proteinExistence type="inferred from homology"/>
<protein>
    <submittedName>
        <fullName evidence="6">GTP-binding protein</fullName>
    </submittedName>
</protein>
<comment type="similarity">
    <text evidence="3">Belongs to the TRAFAC class YlqF/YawG GTPase family. MTG1 subfamily.</text>
</comment>
<evidence type="ECO:0000313" key="8">
    <source>
        <dbReference type="Proteomes" id="UP000257123"/>
    </source>
</evidence>
<gene>
    <name evidence="5" type="ORF">CGL51_03005</name>
    <name evidence="6" type="ORF">CGL52_09190</name>
</gene>
<evidence type="ECO:0000256" key="3">
    <source>
        <dbReference type="PIRNR" id="PIRNR006230"/>
    </source>
</evidence>
<dbReference type="Pfam" id="PF01926">
    <property type="entry name" value="MMR_HSR1"/>
    <property type="match status" value="1"/>
</dbReference>
<dbReference type="Gene3D" id="1.10.1580.10">
    <property type="match status" value="1"/>
</dbReference>
<dbReference type="PRINTS" id="PR00326">
    <property type="entry name" value="GTP1OBG"/>
</dbReference>
<dbReference type="PANTHER" id="PTHR11089">
    <property type="entry name" value="GTP-BINDING PROTEIN-RELATED"/>
    <property type="match status" value="1"/>
</dbReference>
<evidence type="ECO:0000313" key="7">
    <source>
        <dbReference type="Proteomes" id="UP000256877"/>
    </source>
</evidence>
<dbReference type="InterPro" id="IPR023179">
    <property type="entry name" value="GTP-bd_ortho_bundle_sf"/>
</dbReference>
<dbReference type="EMBL" id="NMUF01000026">
    <property type="protein sequence ID" value="RFA97492.1"/>
    <property type="molecule type" value="Genomic_DNA"/>
</dbReference>
<dbReference type="PANTHER" id="PTHR11089:SF30">
    <property type="entry name" value="GUANINE NUCLEOTIDE-BINDING PROTEIN-LIKE 3 HOMOLOG"/>
    <property type="match status" value="1"/>
</dbReference>
<evidence type="ECO:0000259" key="4">
    <source>
        <dbReference type="PROSITE" id="PS51721"/>
    </source>
</evidence>
<name>A0A371R1U6_9CREN</name>
<feature type="domain" description="CP-type G" evidence="4">
    <location>
        <begin position="12"/>
        <end position="166"/>
    </location>
</feature>
<evidence type="ECO:0000313" key="5">
    <source>
        <dbReference type="EMBL" id="RFA97429.1"/>
    </source>
</evidence>
<dbReference type="EMBL" id="NMUE01000006">
    <property type="protein sequence ID" value="RFA97429.1"/>
    <property type="molecule type" value="Genomic_DNA"/>
</dbReference>
<dbReference type="Gene3D" id="3.40.50.300">
    <property type="entry name" value="P-loop containing nucleotide triphosphate hydrolases"/>
    <property type="match status" value="1"/>
</dbReference>
<dbReference type="GO" id="GO:0005525">
    <property type="term" value="F:GTP binding"/>
    <property type="evidence" value="ECO:0007669"/>
    <property type="project" value="UniProtKB-KW"/>
</dbReference>
<dbReference type="InterPro" id="IPR006073">
    <property type="entry name" value="GTP-bd"/>
</dbReference>
<organism evidence="6 7">
    <name type="scientific">Pyrobaculum aerophilum</name>
    <dbReference type="NCBI Taxonomy" id="13773"/>
    <lineage>
        <taxon>Archaea</taxon>
        <taxon>Thermoproteota</taxon>
        <taxon>Thermoprotei</taxon>
        <taxon>Thermoproteales</taxon>
        <taxon>Thermoproteaceae</taxon>
        <taxon>Pyrobaculum</taxon>
    </lineage>
</organism>
<comment type="caution">
    <text evidence="6">The sequence shown here is derived from an EMBL/GenBank/DDBJ whole genome shotgun (WGS) entry which is preliminary data.</text>
</comment>
<dbReference type="Proteomes" id="UP000256877">
    <property type="component" value="Unassembled WGS sequence"/>
</dbReference>
<dbReference type="PROSITE" id="PS51721">
    <property type="entry name" value="G_CP"/>
    <property type="match status" value="1"/>
</dbReference>
<dbReference type="Proteomes" id="UP000257123">
    <property type="component" value="Unassembled WGS sequence"/>
</dbReference>
<sequence length="265" mass="29740">MFTAYIDVKETWRLVRRVVEDGDIVLEVLDARDPEATRSVEVEKIAEELGKRLLVVLNKADLVEREIAEQWKSYLESRGMNVVYISAKYRLGTRKLITHIRALAPRIPATVVVVGYPNVGKSTIINYLKGRYVAPTSPKPGWTRGEQLVKAKSWLTVLDTPGIVRTKSTGDLALDVIRGLVDPGTVDDPVPYAYALLKRVVKYNPNALRETYGIESDIDDALVEIGKVKRRLLKGGRINIEEAARIVLKDWIVGKLRYALPPPNV</sequence>
<evidence type="ECO:0000256" key="2">
    <source>
        <dbReference type="ARBA" id="ARBA00023134"/>
    </source>
</evidence>
<reference evidence="7 8" key="1">
    <citation type="submission" date="2017-07" db="EMBL/GenBank/DDBJ databases">
        <title>Draft genome sequence of aerobic hyperthermophilic archaea, Pyrobaculum aerophilum YKB31 and YKB32.</title>
        <authorList>
            <person name="Mochizuki T."/>
            <person name="Berliner A.J."/>
            <person name="Yoshida-Takashima Y."/>
            <person name="Takaki Y."/>
            <person name="Nunoura T."/>
            <person name="Takai K."/>
        </authorList>
    </citation>
    <scope>NUCLEOTIDE SEQUENCE [LARGE SCALE GENOMIC DNA]</scope>
    <source>
        <strain evidence="5 8">YKB31</strain>
        <strain evidence="6 7">YKB32</strain>
    </source>
</reference>
<dbReference type="AlphaFoldDB" id="A0A371R1U6"/>
<dbReference type="InterPro" id="IPR050755">
    <property type="entry name" value="TRAFAC_YlqF/YawG_RiboMat"/>
</dbReference>
<dbReference type="InterPro" id="IPR030378">
    <property type="entry name" value="G_CP_dom"/>
</dbReference>